<proteinExistence type="predicted"/>
<organism evidence="5 6">
    <name type="scientific">Erythranthe guttata</name>
    <name type="common">Yellow monkey flower</name>
    <name type="synonym">Mimulus guttatus</name>
    <dbReference type="NCBI Taxonomy" id="4155"/>
    <lineage>
        <taxon>Eukaryota</taxon>
        <taxon>Viridiplantae</taxon>
        <taxon>Streptophyta</taxon>
        <taxon>Embryophyta</taxon>
        <taxon>Tracheophyta</taxon>
        <taxon>Spermatophyta</taxon>
        <taxon>Magnoliopsida</taxon>
        <taxon>eudicotyledons</taxon>
        <taxon>Gunneridae</taxon>
        <taxon>Pentapetalae</taxon>
        <taxon>asterids</taxon>
        <taxon>lamiids</taxon>
        <taxon>Lamiales</taxon>
        <taxon>Phrymaceae</taxon>
        <taxon>Erythranthe</taxon>
    </lineage>
</organism>
<keyword evidence="6" id="KW-1185">Reference proteome</keyword>
<dbReference type="FunFam" id="3.30.70.330:FF:000404">
    <property type="entry name" value="RNA-binding protein with multiple splicing"/>
    <property type="match status" value="1"/>
</dbReference>
<dbReference type="PROSITE" id="PS50102">
    <property type="entry name" value="RRM"/>
    <property type="match status" value="2"/>
</dbReference>
<evidence type="ECO:0000256" key="2">
    <source>
        <dbReference type="PROSITE-ProRule" id="PRU00176"/>
    </source>
</evidence>
<feature type="compositionally biased region" description="Polar residues" evidence="3">
    <location>
        <begin position="187"/>
        <end position="205"/>
    </location>
</feature>
<evidence type="ECO:0000313" key="6">
    <source>
        <dbReference type="Proteomes" id="UP000030748"/>
    </source>
</evidence>
<accession>A0A022R4M5</accession>
<feature type="region of interest" description="Disordered" evidence="3">
    <location>
        <begin position="140"/>
        <end position="223"/>
    </location>
</feature>
<dbReference type="OMA" id="CVAFVEY"/>
<protein>
    <recommendedName>
        <fullName evidence="4">RRM domain-containing protein</fullName>
    </recommendedName>
</protein>
<dbReference type="Proteomes" id="UP000030748">
    <property type="component" value="Unassembled WGS sequence"/>
</dbReference>
<keyword evidence="1 2" id="KW-0694">RNA-binding</keyword>
<feature type="compositionally biased region" description="Basic and acidic residues" evidence="3">
    <location>
        <begin position="149"/>
        <end position="162"/>
    </location>
</feature>
<name>A0A022R4M5_ERYGU</name>
<dbReference type="FunFam" id="3.30.70.330:FF:000335">
    <property type="entry name" value="RNA-binding protein with multiple splicing 2"/>
    <property type="match status" value="1"/>
</dbReference>
<dbReference type="InterPro" id="IPR000504">
    <property type="entry name" value="RRM_dom"/>
</dbReference>
<reference evidence="5 6" key="1">
    <citation type="journal article" date="2013" name="Proc. Natl. Acad. Sci. U.S.A.">
        <title>Fine-scale variation in meiotic recombination in Mimulus inferred from population shotgun sequencing.</title>
        <authorList>
            <person name="Hellsten U."/>
            <person name="Wright K.M."/>
            <person name="Jenkins J."/>
            <person name="Shu S."/>
            <person name="Yuan Y."/>
            <person name="Wessler S.R."/>
            <person name="Schmutz J."/>
            <person name="Willis J.H."/>
            <person name="Rokhsar D.S."/>
        </authorList>
    </citation>
    <scope>NUCLEOTIDE SEQUENCE [LARGE SCALE GENOMIC DNA]</scope>
    <source>
        <strain evidence="6">cv. DUN x IM62</strain>
    </source>
</reference>
<evidence type="ECO:0000256" key="3">
    <source>
        <dbReference type="SAM" id="MobiDB-lite"/>
    </source>
</evidence>
<feature type="compositionally biased region" description="Polar residues" evidence="3">
    <location>
        <begin position="213"/>
        <end position="223"/>
    </location>
</feature>
<feature type="domain" description="RRM" evidence="4">
    <location>
        <begin position="225"/>
        <end position="303"/>
    </location>
</feature>
<sequence>MDDLTAYYAPPIHHPYYQPPPPPPPGTVHPPPIAVVDPIHLQPQYVAYAPPLYPQSSLDQVRTLFVAGLPEDVKPREIYHLFRECPGYETSNLRPPTSSNNQPFAFATFVDQQSAVMALHAINGMVFDLEKGSTLHIDLAKSNSRSKRSRADDDSQGSEKRQKGSAGFSRNDDPAGVGRVHTHTPGIVNSSYSTVGYSPTQSQRSVDGGGSMSRVSSKSNSGPCPTLFVANLGPTCNEEELMHVFSRCRGFLKLKMQGTYGAPVAFVDFQDTASSTEALRDLQGTFLYSSTSGEGMRLEFAKSRMGMRSKKSR</sequence>
<dbReference type="STRING" id="4155.A0A022R4M5"/>
<dbReference type="SMART" id="SM00360">
    <property type="entry name" value="RRM"/>
    <property type="match status" value="2"/>
</dbReference>
<dbReference type="EMBL" id="KI630675">
    <property type="protein sequence ID" value="EYU34563.1"/>
    <property type="molecule type" value="Genomic_DNA"/>
</dbReference>
<dbReference type="GO" id="GO:0003729">
    <property type="term" value="F:mRNA binding"/>
    <property type="evidence" value="ECO:0000318"/>
    <property type="project" value="GO_Central"/>
</dbReference>
<evidence type="ECO:0000259" key="4">
    <source>
        <dbReference type="PROSITE" id="PS50102"/>
    </source>
</evidence>
<dbReference type="Pfam" id="PF00076">
    <property type="entry name" value="RRM_1"/>
    <property type="match status" value="2"/>
</dbReference>
<dbReference type="InterPro" id="IPR035979">
    <property type="entry name" value="RBD_domain_sf"/>
</dbReference>
<dbReference type="OrthoDB" id="431169at2759"/>
<gene>
    <name evidence="5" type="ORF">MIMGU_mgv1a010396mg</name>
</gene>
<dbReference type="eggNOG" id="KOG1457">
    <property type="taxonomic scope" value="Eukaryota"/>
</dbReference>
<evidence type="ECO:0000313" key="5">
    <source>
        <dbReference type="EMBL" id="EYU34563.1"/>
    </source>
</evidence>
<evidence type="ECO:0000256" key="1">
    <source>
        <dbReference type="ARBA" id="ARBA00022884"/>
    </source>
</evidence>
<dbReference type="PANTHER" id="PTHR10501">
    <property type="entry name" value="U1 SMALL NUCLEAR RIBONUCLEOPROTEIN A/U2 SMALL NUCLEAR RIBONUCLEOPROTEIN B"/>
    <property type="match status" value="1"/>
</dbReference>
<dbReference type="PhylomeDB" id="A0A022R4M5"/>
<dbReference type="Gene3D" id="3.30.70.330">
    <property type="match status" value="2"/>
</dbReference>
<feature type="domain" description="RRM" evidence="4">
    <location>
        <begin position="62"/>
        <end position="142"/>
    </location>
</feature>
<dbReference type="KEGG" id="egt:105961114"/>
<dbReference type="AlphaFoldDB" id="A0A022R4M5"/>
<dbReference type="SUPFAM" id="SSF54928">
    <property type="entry name" value="RNA-binding domain, RBD"/>
    <property type="match status" value="1"/>
</dbReference>
<dbReference type="eggNOG" id="KOG0118">
    <property type="taxonomic scope" value="Eukaryota"/>
</dbReference>
<dbReference type="InterPro" id="IPR012677">
    <property type="entry name" value="Nucleotide-bd_a/b_plait_sf"/>
</dbReference>